<evidence type="ECO:0000313" key="2">
    <source>
        <dbReference type="Proteomes" id="UP001163603"/>
    </source>
</evidence>
<dbReference type="Proteomes" id="UP001163603">
    <property type="component" value="Chromosome 2"/>
</dbReference>
<organism evidence="1 2">
    <name type="scientific">Pistacia integerrima</name>
    <dbReference type="NCBI Taxonomy" id="434235"/>
    <lineage>
        <taxon>Eukaryota</taxon>
        <taxon>Viridiplantae</taxon>
        <taxon>Streptophyta</taxon>
        <taxon>Embryophyta</taxon>
        <taxon>Tracheophyta</taxon>
        <taxon>Spermatophyta</taxon>
        <taxon>Magnoliopsida</taxon>
        <taxon>eudicotyledons</taxon>
        <taxon>Gunneridae</taxon>
        <taxon>Pentapetalae</taxon>
        <taxon>rosids</taxon>
        <taxon>malvids</taxon>
        <taxon>Sapindales</taxon>
        <taxon>Anacardiaceae</taxon>
        <taxon>Pistacia</taxon>
    </lineage>
</organism>
<gene>
    <name evidence="1" type="ORF">Pint_15174</name>
</gene>
<keyword evidence="2" id="KW-1185">Reference proteome</keyword>
<protein>
    <submittedName>
        <fullName evidence="1">Uncharacterized protein</fullName>
    </submittedName>
</protein>
<dbReference type="EMBL" id="CM047737">
    <property type="protein sequence ID" value="KAJ0048591.1"/>
    <property type="molecule type" value="Genomic_DNA"/>
</dbReference>
<name>A0ACC0ZBS3_9ROSI</name>
<comment type="caution">
    <text evidence="1">The sequence shown here is derived from an EMBL/GenBank/DDBJ whole genome shotgun (WGS) entry which is preliminary data.</text>
</comment>
<evidence type="ECO:0000313" key="1">
    <source>
        <dbReference type="EMBL" id="KAJ0048591.1"/>
    </source>
</evidence>
<reference evidence="2" key="1">
    <citation type="journal article" date="2023" name="G3 (Bethesda)">
        <title>Genome assembly and association tests identify interacting loci associated with vigor, precocity, and sex in interspecific pistachio rootstocks.</title>
        <authorList>
            <person name="Palmer W."/>
            <person name="Jacygrad E."/>
            <person name="Sagayaradj S."/>
            <person name="Cavanaugh K."/>
            <person name="Han R."/>
            <person name="Bertier L."/>
            <person name="Beede B."/>
            <person name="Kafkas S."/>
            <person name="Golino D."/>
            <person name="Preece J."/>
            <person name="Michelmore R."/>
        </authorList>
    </citation>
    <scope>NUCLEOTIDE SEQUENCE [LARGE SCALE GENOMIC DNA]</scope>
</reference>
<accession>A0ACC0ZBS3</accession>
<sequence>MAKVHPLPPVVPKVSSKRKSFTIWMKSLVMQANGCTVYNENGEIVYRVDNYEKKGSNEVYLMDLRGKVLYTILRRGHVNAEAGCYTLEALAGVVLGEDVLSLVVEPHVDHSLMMALVTVYGLMHYRL</sequence>
<proteinExistence type="predicted"/>